<evidence type="ECO:0000313" key="3">
    <source>
        <dbReference type="EMBL" id="GAA5141869.1"/>
    </source>
</evidence>
<feature type="domain" description="Glycosyltransferase 2-like" evidence="2">
    <location>
        <begin position="16"/>
        <end position="138"/>
    </location>
</feature>
<accession>A0ABP9P865</accession>
<dbReference type="InterPro" id="IPR029044">
    <property type="entry name" value="Nucleotide-diphossugar_trans"/>
</dbReference>
<feature type="region of interest" description="Disordered" evidence="1">
    <location>
        <begin position="327"/>
        <end position="348"/>
    </location>
</feature>
<dbReference type="RefSeq" id="WP_345454077.1">
    <property type="nucleotide sequence ID" value="NZ_BAABKG010000001.1"/>
</dbReference>
<dbReference type="Proteomes" id="UP001500221">
    <property type="component" value="Unassembled WGS sequence"/>
</dbReference>
<comment type="caution">
    <text evidence="3">The sequence shown here is derived from an EMBL/GenBank/DDBJ whole genome shotgun (WGS) entry which is preliminary data.</text>
</comment>
<dbReference type="Gene3D" id="3.90.550.10">
    <property type="entry name" value="Spore Coat Polysaccharide Biosynthesis Protein SpsA, Chain A"/>
    <property type="match status" value="1"/>
</dbReference>
<dbReference type="CDD" id="cd00761">
    <property type="entry name" value="Glyco_tranf_GTA_type"/>
    <property type="match status" value="1"/>
</dbReference>
<evidence type="ECO:0000256" key="1">
    <source>
        <dbReference type="SAM" id="MobiDB-lite"/>
    </source>
</evidence>
<evidence type="ECO:0000313" key="4">
    <source>
        <dbReference type="Proteomes" id="UP001500221"/>
    </source>
</evidence>
<organism evidence="3 4">
    <name type="scientific">Nocardioides marinquilinus</name>
    <dbReference type="NCBI Taxonomy" id="1210400"/>
    <lineage>
        <taxon>Bacteria</taxon>
        <taxon>Bacillati</taxon>
        <taxon>Actinomycetota</taxon>
        <taxon>Actinomycetes</taxon>
        <taxon>Propionibacteriales</taxon>
        <taxon>Nocardioidaceae</taxon>
        <taxon>Nocardioides</taxon>
    </lineage>
</organism>
<protein>
    <recommendedName>
        <fullName evidence="2">Glycosyltransferase 2-like domain-containing protein</fullName>
    </recommendedName>
</protein>
<keyword evidence="4" id="KW-1185">Reference proteome</keyword>
<dbReference type="InterPro" id="IPR001173">
    <property type="entry name" value="Glyco_trans_2-like"/>
</dbReference>
<reference evidence="4" key="1">
    <citation type="journal article" date="2019" name="Int. J. Syst. Evol. Microbiol.">
        <title>The Global Catalogue of Microorganisms (GCM) 10K type strain sequencing project: providing services to taxonomists for standard genome sequencing and annotation.</title>
        <authorList>
            <consortium name="The Broad Institute Genomics Platform"/>
            <consortium name="The Broad Institute Genome Sequencing Center for Infectious Disease"/>
            <person name="Wu L."/>
            <person name="Ma J."/>
        </authorList>
    </citation>
    <scope>NUCLEOTIDE SEQUENCE [LARGE SCALE GENOMIC DNA]</scope>
    <source>
        <strain evidence="4">JCM 18459</strain>
    </source>
</reference>
<gene>
    <name evidence="3" type="ORF">GCM10023340_04340</name>
</gene>
<dbReference type="EMBL" id="BAABKG010000001">
    <property type="protein sequence ID" value="GAA5141869.1"/>
    <property type="molecule type" value="Genomic_DNA"/>
</dbReference>
<dbReference type="PANTHER" id="PTHR43685">
    <property type="entry name" value="GLYCOSYLTRANSFERASE"/>
    <property type="match status" value="1"/>
</dbReference>
<dbReference type="Pfam" id="PF00535">
    <property type="entry name" value="Glycos_transf_2"/>
    <property type="match status" value="1"/>
</dbReference>
<evidence type="ECO:0000259" key="2">
    <source>
        <dbReference type="Pfam" id="PF00535"/>
    </source>
</evidence>
<name>A0ABP9P865_9ACTN</name>
<dbReference type="SUPFAM" id="SSF53448">
    <property type="entry name" value="Nucleotide-diphospho-sugar transferases"/>
    <property type="match status" value="1"/>
</dbReference>
<dbReference type="PANTHER" id="PTHR43685:SF2">
    <property type="entry name" value="GLYCOSYLTRANSFERASE 2-LIKE DOMAIN-CONTAINING PROTEIN"/>
    <property type="match status" value="1"/>
</dbReference>
<sequence length="348" mass="38887">MPEPHAGTPSVTFLCTAYRTETTIEETLDSICAQTRPDWQLVVVDNGPSDTIAALVEPYLDDPRVSLVRQENSRAAGGVNAAARHARGRYVAVLHTDDLVEPAFVERLVPLLDADPGTAALACDARYLAEYGLRRPTFRGPVPAHLKRGDPLTLREMLEGWVPYYTALIRREVWDEIGGFRHDTPTVEDLAFWVDLLAAGYSLRTLDEPLAVYRENEESDSRGARGVEIMEASRERVLTEAVERFGTADDRRALAGMLTDSRHRRAIVQARRLLVDGDLPGAQDAARRALAERRDSRTRLIATALTHWPRAARRVYRAKKALRRRGRSVAARVRVSRPRRPSSPSAKV</sequence>
<dbReference type="InterPro" id="IPR050834">
    <property type="entry name" value="Glycosyltransf_2"/>
</dbReference>
<proteinExistence type="predicted"/>